<evidence type="ECO:0000313" key="2">
    <source>
        <dbReference type="Proteomes" id="UP001367508"/>
    </source>
</evidence>
<dbReference type="Proteomes" id="UP001367508">
    <property type="component" value="Unassembled WGS sequence"/>
</dbReference>
<organism evidence="1 2">
    <name type="scientific">Canavalia gladiata</name>
    <name type="common">Sword bean</name>
    <name type="synonym">Dolichos gladiatus</name>
    <dbReference type="NCBI Taxonomy" id="3824"/>
    <lineage>
        <taxon>Eukaryota</taxon>
        <taxon>Viridiplantae</taxon>
        <taxon>Streptophyta</taxon>
        <taxon>Embryophyta</taxon>
        <taxon>Tracheophyta</taxon>
        <taxon>Spermatophyta</taxon>
        <taxon>Magnoliopsida</taxon>
        <taxon>eudicotyledons</taxon>
        <taxon>Gunneridae</taxon>
        <taxon>Pentapetalae</taxon>
        <taxon>rosids</taxon>
        <taxon>fabids</taxon>
        <taxon>Fabales</taxon>
        <taxon>Fabaceae</taxon>
        <taxon>Papilionoideae</taxon>
        <taxon>50 kb inversion clade</taxon>
        <taxon>NPAAA clade</taxon>
        <taxon>indigoferoid/millettioid clade</taxon>
        <taxon>Phaseoleae</taxon>
        <taxon>Canavalia</taxon>
    </lineage>
</organism>
<accession>A0AAN9MFL7</accession>
<dbReference type="EMBL" id="JAYMYQ010000002">
    <property type="protein sequence ID" value="KAK7351052.1"/>
    <property type="molecule type" value="Genomic_DNA"/>
</dbReference>
<comment type="caution">
    <text evidence="1">The sequence shown here is derived from an EMBL/GenBank/DDBJ whole genome shotgun (WGS) entry which is preliminary data.</text>
</comment>
<name>A0AAN9MFL7_CANGL</name>
<protein>
    <submittedName>
        <fullName evidence="1">Uncharacterized protein</fullName>
    </submittedName>
</protein>
<dbReference type="AlphaFoldDB" id="A0AAN9MFL7"/>
<sequence>MVTEMVMPTRDLPALEVHTVSHHHQEGFLEAGLQMLLEGGIGVEGGMMVWQAQLLRYARDPIKVIVGVLQKVKAHPRSC</sequence>
<keyword evidence="2" id="KW-1185">Reference proteome</keyword>
<gene>
    <name evidence="1" type="ORF">VNO77_10200</name>
</gene>
<reference evidence="1 2" key="1">
    <citation type="submission" date="2024-01" db="EMBL/GenBank/DDBJ databases">
        <title>The genomes of 5 underutilized Papilionoideae crops provide insights into root nodulation and disease resistanc.</title>
        <authorList>
            <person name="Jiang F."/>
        </authorList>
    </citation>
    <scope>NUCLEOTIDE SEQUENCE [LARGE SCALE GENOMIC DNA]</scope>
    <source>
        <strain evidence="1">LVBAO_FW01</strain>
        <tissue evidence="1">Leaves</tissue>
    </source>
</reference>
<proteinExistence type="predicted"/>
<evidence type="ECO:0000313" key="1">
    <source>
        <dbReference type="EMBL" id="KAK7351052.1"/>
    </source>
</evidence>